<dbReference type="AlphaFoldDB" id="A0AA40F5B7"/>
<comment type="caution">
    <text evidence="1">The sequence shown here is derived from an EMBL/GenBank/DDBJ whole genome shotgun (WGS) entry which is preliminary data.</text>
</comment>
<accession>A0AA40F5B7</accession>
<organism evidence="1 2">
    <name type="scientific">Schizothecium vesticola</name>
    <dbReference type="NCBI Taxonomy" id="314040"/>
    <lineage>
        <taxon>Eukaryota</taxon>
        <taxon>Fungi</taxon>
        <taxon>Dikarya</taxon>
        <taxon>Ascomycota</taxon>
        <taxon>Pezizomycotina</taxon>
        <taxon>Sordariomycetes</taxon>
        <taxon>Sordariomycetidae</taxon>
        <taxon>Sordariales</taxon>
        <taxon>Schizotheciaceae</taxon>
        <taxon>Schizothecium</taxon>
    </lineage>
</organism>
<protein>
    <submittedName>
        <fullName evidence="1">Uncharacterized protein</fullName>
    </submittedName>
</protein>
<name>A0AA40F5B7_9PEZI</name>
<evidence type="ECO:0000313" key="2">
    <source>
        <dbReference type="Proteomes" id="UP001172155"/>
    </source>
</evidence>
<sequence>MGHLSLLVVNEGFYFGQSADTPEPVEFVFKYYLDHRARIETEVSSESNDVRQVLVTANIHHYNYTYPSWPAYHIPNDQNEVEHLNAQYEVTKIFLDHRLYLSPLSQQPPRFGLRAAPTQATSSGQVRVLEICLEYEELYEDRYKHLTSGLKSKGANVDWAATAEAALMKLNQEPAPSVILV</sequence>
<reference evidence="1" key="1">
    <citation type="submission" date="2023-06" db="EMBL/GenBank/DDBJ databases">
        <title>Genome-scale phylogeny and comparative genomics of the fungal order Sordariales.</title>
        <authorList>
            <consortium name="Lawrence Berkeley National Laboratory"/>
            <person name="Hensen N."/>
            <person name="Bonometti L."/>
            <person name="Westerberg I."/>
            <person name="Brannstrom I.O."/>
            <person name="Guillou S."/>
            <person name="Cros-Aarteil S."/>
            <person name="Calhoun S."/>
            <person name="Haridas S."/>
            <person name="Kuo A."/>
            <person name="Mondo S."/>
            <person name="Pangilinan J."/>
            <person name="Riley R."/>
            <person name="LaButti K."/>
            <person name="Andreopoulos B."/>
            <person name="Lipzen A."/>
            <person name="Chen C."/>
            <person name="Yanf M."/>
            <person name="Daum C."/>
            <person name="Ng V."/>
            <person name="Clum A."/>
            <person name="Steindorff A."/>
            <person name="Ohm R."/>
            <person name="Martin F."/>
            <person name="Silar P."/>
            <person name="Natvig D."/>
            <person name="Lalanne C."/>
            <person name="Gautier V."/>
            <person name="Ament-velasquez S.L."/>
            <person name="Kruys A."/>
            <person name="Hutchinson M.I."/>
            <person name="Powell A.J."/>
            <person name="Barry K."/>
            <person name="Miller A.N."/>
            <person name="Grigoriev I.V."/>
            <person name="Debuchy R."/>
            <person name="Gladieux P."/>
            <person name="Thoren M.H."/>
            <person name="Johannesson H."/>
        </authorList>
    </citation>
    <scope>NUCLEOTIDE SEQUENCE</scope>
    <source>
        <strain evidence="1">SMH3187-1</strain>
    </source>
</reference>
<proteinExistence type="predicted"/>
<gene>
    <name evidence="1" type="ORF">B0T18DRAFT_444013</name>
</gene>
<dbReference type="Proteomes" id="UP001172155">
    <property type="component" value="Unassembled WGS sequence"/>
</dbReference>
<keyword evidence="2" id="KW-1185">Reference proteome</keyword>
<dbReference type="EMBL" id="JAUKUD010000002">
    <property type="protein sequence ID" value="KAK0751548.1"/>
    <property type="molecule type" value="Genomic_DNA"/>
</dbReference>
<evidence type="ECO:0000313" key="1">
    <source>
        <dbReference type="EMBL" id="KAK0751548.1"/>
    </source>
</evidence>